<organism evidence="1 2">
    <name type="scientific">Corynascus novoguineensis</name>
    <dbReference type="NCBI Taxonomy" id="1126955"/>
    <lineage>
        <taxon>Eukaryota</taxon>
        <taxon>Fungi</taxon>
        <taxon>Dikarya</taxon>
        <taxon>Ascomycota</taxon>
        <taxon>Pezizomycotina</taxon>
        <taxon>Sordariomycetes</taxon>
        <taxon>Sordariomycetidae</taxon>
        <taxon>Sordariales</taxon>
        <taxon>Chaetomiaceae</taxon>
        <taxon>Corynascus</taxon>
    </lineage>
</organism>
<evidence type="ECO:0000313" key="1">
    <source>
        <dbReference type="EMBL" id="KAK4249239.1"/>
    </source>
</evidence>
<evidence type="ECO:0000313" key="2">
    <source>
        <dbReference type="Proteomes" id="UP001303647"/>
    </source>
</evidence>
<dbReference type="EMBL" id="MU857626">
    <property type="protein sequence ID" value="KAK4249239.1"/>
    <property type="molecule type" value="Genomic_DNA"/>
</dbReference>
<name>A0AAN7CVQ0_9PEZI</name>
<sequence length="120" mass="13573">MPANLAAALFEMKEFDKAEALGEQVLDERRKILGGNHPDTLISMSILAMVYNSQGKWEKAGNLVVETIERQRRQWEMAEDVWVNILAKVEAVLGREHECTVQPAASCAKYPSRREEVTDD</sequence>
<keyword evidence="2" id="KW-1185">Reference proteome</keyword>
<reference evidence="1" key="1">
    <citation type="journal article" date="2023" name="Mol. Phylogenet. Evol.">
        <title>Genome-scale phylogeny and comparative genomics of the fungal order Sordariales.</title>
        <authorList>
            <person name="Hensen N."/>
            <person name="Bonometti L."/>
            <person name="Westerberg I."/>
            <person name="Brannstrom I.O."/>
            <person name="Guillou S."/>
            <person name="Cros-Aarteil S."/>
            <person name="Calhoun S."/>
            <person name="Haridas S."/>
            <person name="Kuo A."/>
            <person name="Mondo S."/>
            <person name="Pangilinan J."/>
            <person name="Riley R."/>
            <person name="LaButti K."/>
            <person name="Andreopoulos B."/>
            <person name="Lipzen A."/>
            <person name="Chen C."/>
            <person name="Yan M."/>
            <person name="Daum C."/>
            <person name="Ng V."/>
            <person name="Clum A."/>
            <person name="Steindorff A."/>
            <person name="Ohm R.A."/>
            <person name="Martin F."/>
            <person name="Silar P."/>
            <person name="Natvig D.O."/>
            <person name="Lalanne C."/>
            <person name="Gautier V."/>
            <person name="Ament-Velasquez S.L."/>
            <person name="Kruys A."/>
            <person name="Hutchinson M.I."/>
            <person name="Powell A.J."/>
            <person name="Barry K."/>
            <person name="Miller A.N."/>
            <person name="Grigoriev I.V."/>
            <person name="Debuchy R."/>
            <person name="Gladieux P."/>
            <person name="Hiltunen Thoren M."/>
            <person name="Johannesson H."/>
        </authorList>
    </citation>
    <scope>NUCLEOTIDE SEQUENCE</scope>
    <source>
        <strain evidence="1">CBS 359.72</strain>
    </source>
</reference>
<accession>A0AAN7CVQ0</accession>
<dbReference type="SUPFAM" id="SSF48452">
    <property type="entry name" value="TPR-like"/>
    <property type="match status" value="1"/>
</dbReference>
<dbReference type="InterPro" id="IPR011990">
    <property type="entry name" value="TPR-like_helical_dom_sf"/>
</dbReference>
<dbReference type="AlphaFoldDB" id="A0AAN7CVQ0"/>
<reference evidence="1" key="2">
    <citation type="submission" date="2023-05" db="EMBL/GenBank/DDBJ databases">
        <authorList>
            <consortium name="Lawrence Berkeley National Laboratory"/>
            <person name="Steindorff A."/>
            <person name="Hensen N."/>
            <person name="Bonometti L."/>
            <person name="Westerberg I."/>
            <person name="Brannstrom I.O."/>
            <person name="Guillou S."/>
            <person name="Cros-Aarteil S."/>
            <person name="Calhoun S."/>
            <person name="Haridas S."/>
            <person name="Kuo A."/>
            <person name="Mondo S."/>
            <person name="Pangilinan J."/>
            <person name="Riley R."/>
            <person name="Labutti K."/>
            <person name="Andreopoulos B."/>
            <person name="Lipzen A."/>
            <person name="Chen C."/>
            <person name="Yanf M."/>
            <person name="Daum C."/>
            <person name="Ng V."/>
            <person name="Clum A."/>
            <person name="Ohm R."/>
            <person name="Martin F."/>
            <person name="Silar P."/>
            <person name="Natvig D."/>
            <person name="Lalanne C."/>
            <person name="Gautier V."/>
            <person name="Ament-Velasquez S.L."/>
            <person name="Kruys A."/>
            <person name="Hutchinson M.I."/>
            <person name="Powell A.J."/>
            <person name="Barry K."/>
            <person name="Miller A.N."/>
            <person name="Grigoriev I.V."/>
            <person name="Debuchy R."/>
            <person name="Gladieux P."/>
            <person name="Thoren M.H."/>
            <person name="Johannesson H."/>
        </authorList>
    </citation>
    <scope>NUCLEOTIDE SEQUENCE</scope>
    <source>
        <strain evidence="1">CBS 359.72</strain>
    </source>
</reference>
<dbReference type="Proteomes" id="UP001303647">
    <property type="component" value="Unassembled WGS sequence"/>
</dbReference>
<proteinExistence type="predicted"/>
<dbReference type="Gene3D" id="1.25.40.10">
    <property type="entry name" value="Tetratricopeptide repeat domain"/>
    <property type="match status" value="1"/>
</dbReference>
<comment type="caution">
    <text evidence="1">The sequence shown here is derived from an EMBL/GenBank/DDBJ whole genome shotgun (WGS) entry which is preliminary data.</text>
</comment>
<evidence type="ECO:0008006" key="3">
    <source>
        <dbReference type="Google" id="ProtNLM"/>
    </source>
</evidence>
<protein>
    <recommendedName>
        <fullName evidence="3">Kinesin light chain</fullName>
    </recommendedName>
</protein>
<dbReference type="Pfam" id="PF13424">
    <property type="entry name" value="TPR_12"/>
    <property type="match status" value="1"/>
</dbReference>
<gene>
    <name evidence="1" type="ORF">C7999DRAFT_39656</name>
</gene>